<accession>F0ZPY9</accession>
<dbReference type="Pfam" id="PF04457">
    <property type="entry name" value="MJ1316"/>
    <property type="match status" value="1"/>
</dbReference>
<dbReference type="RefSeq" id="XP_003289475.1">
    <property type="nucleotide sequence ID" value="XM_003289427.1"/>
</dbReference>
<dbReference type="VEuPathDB" id="AmoebaDB:DICPUDRAFT_153876"/>
<protein>
    <recommendedName>
        <fullName evidence="2">MJ1316 RNA cyclic group end recognition domain-containing protein</fullName>
    </recommendedName>
</protein>
<dbReference type="InterPro" id="IPR040459">
    <property type="entry name" value="MJ1316"/>
</dbReference>
<dbReference type="KEGG" id="dpp:DICPUDRAFT_153876"/>
<evidence type="ECO:0000313" key="3">
    <source>
        <dbReference type="EMBL" id="EGC33989.1"/>
    </source>
</evidence>
<dbReference type="InParanoid" id="F0ZPY9"/>
<feature type="compositionally biased region" description="Basic and acidic residues" evidence="1">
    <location>
        <begin position="23"/>
        <end position="39"/>
    </location>
</feature>
<dbReference type="FunCoup" id="F0ZPY9">
    <property type="interactions" value="937"/>
</dbReference>
<dbReference type="eggNOG" id="ENOG502S60W">
    <property type="taxonomic scope" value="Eukaryota"/>
</dbReference>
<dbReference type="Proteomes" id="UP000001064">
    <property type="component" value="Unassembled WGS sequence"/>
</dbReference>
<proteinExistence type="predicted"/>
<organism evidence="3 4">
    <name type="scientific">Dictyostelium purpureum</name>
    <name type="common">Slime mold</name>
    <dbReference type="NCBI Taxonomy" id="5786"/>
    <lineage>
        <taxon>Eukaryota</taxon>
        <taxon>Amoebozoa</taxon>
        <taxon>Evosea</taxon>
        <taxon>Eumycetozoa</taxon>
        <taxon>Dictyostelia</taxon>
        <taxon>Dictyosteliales</taxon>
        <taxon>Dictyosteliaceae</taxon>
        <taxon>Dictyostelium</taxon>
    </lineage>
</organism>
<sequence>MSYNQKIDINNLESSDESYNSSSDEKALEDLEKEEQQERLKRKANRKNTKKTATKLTTEEEEEILKKETENCKKERLPSSEEIYNRIKFDIPEGVEAKNHIKDFTICYIDRFSSHLMSISYPEFEYGVVPLHRIQLFKYKDTIVWDRQQRFYQFPNFLEQDQQQEQQE</sequence>
<gene>
    <name evidence="3" type="ORF">DICPUDRAFT_153876</name>
</gene>
<name>F0ZPY9_DICPU</name>
<keyword evidence="4" id="KW-1185">Reference proteome</keyword>
<reference evidence="4" key="1">
    <citation type="journal article" date="2011" name="Genome Biol.">
        <title>Comparative genomics of the social amoebae Dictyostelium discoideum and Dictyostelium purpureum.</title>
        <authorList>
            <consortium name="US DOE Joint Genome Institute (JGI-PGF)"/>
            <person name="Sucgang R."/>
            <person name="Kuo A."/>
            <person name="Tian X."/>
            <person name="Salerno W."/>
            <person name="Parikh A."/>
            <person name="Feasley C.L."/>
            <person name="Dalin E."/>
            <person name="Tu H."/>
            <person name="Huang E."/>
            <person name="Barry K."/>
            <person name="Lindquist E."/>
            <person name="Shapiro H."/>
            <person name="Bruce D."/>
            <person name="Schmutz J."/>
            <person name="Salamov A."/>
            <person name="Fey P."/>
            <person name="Gaudet P."/>
            <person name="Anjard C."/>
            <person name="Babu M.M."/>
            <person name="Basu S."/>
            <person name="Bushmanova Y."/>
            <person name="van der Wel H."/>
            <person name="Katoh-Kurasawa M."/>
            <person name="Dinh C."/>
            <person name="Coutinho P.M."/>
            <person name="Saito T."/>
            <person name="Elias M."/>
            <person name="Schaap P."/>
            <person name="Kay R.R."/>
            <person name="Henrissat B."/>
            <person name="Eichinger L."/>
            <person name="Rivero F."/>
            <person name="Putnam N.H."/>
            <person name="West C.M."/>
            <person name="Loomis W.F."/>
            <person name="Chisholm R.L."/>
            <person name="Shaulsky G."/>
            <person name="Strassmann J.E."/>
            <person name="Queller D.C."/>
            <person name="Kuspa A."/>
            <person name="Grigoriev I.V."/>
        </authorList>
    </citation>
    <scope>NUCLEOTIDE SEQUENCE [LARGE SCALE GENOMIC DNA]</scope>
    <source>
        <strain evidence="4">QSDP1</strain>
    </source>
</reference>
<dbReference type="AlphaFoldDB" id="F0ZPY9"/>
<dbReference type="GeneID" id="10502513"/>
<feature type="compositionally biased region" description="Low complexity" evidence="1">
    <location>
        <begin position="10"/>
        <end position="22"/>
    </location>
</feature>
<evidence type="ECO:0000256" key="1">
    <source>
        <dbReference type="SAM" id="MobiDB-lite"/>
    </source>
</evidence>
<feature type="region of interest" description="Disordered" evidence="1">
    <location>
        <begin position="1"/>
        <end position="63"/>
    </location>
</feature>
<feature type="domain" description="MJ1316 RNA cyclic group end recognition" evidence="2">
    <location>
        <begin position="79"/>
        <end position="147"/>
    </location>
</feature>
<evidence type="ECO:0000313" key="4">
    <source>
        <dbReference type="Proteomes" id="UP000001064"/>
    </source>
</evidence>
<feature type="compositionally biased region" description="Basic residues" evidence="1">
    <location>
        <begin position="40"/>
        <end position="53"/>
    </location>
</feature>
<evidence type="ECO:0000259" key="2">
    <source>
        <dbReference type="Pfam" id="PF04457"/>
    </source>
</evidence>
<dbReference type="EMBL" id="GL871117">
    <property type="protein sequence ID" value="EGC33989.1"/>
    <property type="molecule type" value="Genomic_DNA"/>
</dbReference>
<dbReference type="OrthoDB" id="19211at2759"/>